<dbReference type="AlphaFoldDB" id="A0A7H0HKG0"/>
<accession>A0A7H0HKG0</accession>
<sequence>MRILVCGGTGFIGRHIVQALRAAGHEPVLRSRHTTPALDYVQATDAGAWHAHLEGIDAAVNAVGVLRDSATRPMAAVHDAAPRALFDACAEAGVRRVVHISALGIEGNPTRYASTKRAADAHLLALTQAGRLDGTVVRPSVVFGAGGNSSQLFLTLARLPVLLLPRPVQRARVQPVAVRDLAEAVARLVQESAHPGIVELGGPRALPLGELIASLRAQQGHGLARVGTLPDWATQASARAGDWVPVSPWCSETLALLATDNVTDPRTLVALLGRPGVAPEQLVATLHA</sequence>
<dbReference type="EMBL" id="CP060790">
    <property type="protein sequence ID" value="QNP61026.1"/>
    <property type="molecule type" value="Genomic_DNA"/>
</dbReference>
<dbReference type="InterPro" id="IPR001509">
    <property type="entry name" value="Epimerase_deHydtase"/>
</dbReference>
<evidence type="ECO:0000313" key="2">
    <source>
        <dbReference type="EMBL" id="QNP61026.1"/>
    </source>
</evidence>
<reference evidence="2 3" key="1">
    <citation type="submission" date="2020-08" db="EMBL/GenBank/DDBJ databases">
        <title>Genome sequence of Acidovorax monticola KACC 19171T.</title>
        <authorList>
            <person name="Hyun D.-W."/>
            <person name="Bae J.-W."/>
        </authorList>
    </citation>
    <scope>NUCLEOTIDE SEQUENCE [LARGE SCALE GENOMIC DNA]</scope>
    <source>
        <strain evidence="2 3">KACC 19171</strain>
    </source>
</reference>
<dbReference type="PANTHER" id="PTHR12126:SF11">
    <property type="entry name" value="NADH DEHYDROGENASE [UBIQUINONE] 1 ALPHA SUBCOMPLEX SUBUNIT 9, MITOCHONDRIAL"/>
    <property type="match status" value="1"/>
</dbReference>
<dbReference type="PANTHER" id="PTHR12126">
    <property type="entry name" value="NADH-UBIQUINONE OXIDOREDUCTASE 39 KDA SUBUNIT-RELATED"/>
    <property type="match status" value="1"/>
</dbReference>
<feature type="domain" description="NAD-dependent epimerase/dehydratase" evidence="1">
    <location>
        <begin position="3"/>
        <end position="201"/>
    </location>
</feature>
<dbReference type="GO" id="GO:0044877">
    <property type="term" value="F:protein-containing complex binding"/>
    <property type="evidence" value="ECO:0007669"/>
    <property type="project" value="TreeGrafter"/>
</dbReference>
<evidence type="ECO:0000259" key="1">
    <source>
        <dbReference type="Pfam" id="PF01370"/>
    </source>
</evidence>
<dbReference type="InterPro" id="IPR036291">
    <property type="entry name" value="NAD(P)-bd_dom_sf"/>
</dbReference>
<gene>
    <name evidence="2" type="ORF">H9L24_09970</name>
</gene>
<dbReference type="Proteomes" id="UP000516057">
    <property type="component" value="Chromosome"/>
</dbReference>
<dbReference type="KEGG" id="amon:H9L24_09970"/>
<keyword evidence="3" id="KW-1185">Reference proteome</keyword>
<name>A0A7H0HKG0_9BURK</name>
<dbReference type="InterPro" id="IPR051207">
    <property type="entry name" value="ComplexI_NDUFA9_subunit"/>
</dbReference>
<dbReference type="RefSeq" id="WP_187738003.1">
    <property type="nucleotide sequence ID" value="NZ_CP060790.1"/>
</dbReference>
<evidence type="ECO:0000313" key="3">
    <source>
        <dbReference type="Proteomes" id="UP000516057"/>
    </source>
</evidence>
<dbReference type="SUPFAM" id="SSF51735">
    <property type="entry name" value="NAD(P)-binding Rossmann-fold domains"/>
    <property type="match status" value="1"/>
</dbReference>
<proteinExistence type="predicted"/>
<dbReference type="Gene3D" id="3.40.50.720">
    <property type="entry name" value="NAD(P)-binding Rossmann-like Domain"/>
    <property type="match status" value="1"/>
</dbReference>
<dbReference type="Pfam" id="PF01370">
    <property type="entry name" value="Epimerase"/>
    <property type="match status" value="1"/>
</dbReference>
<organism evidence="2 3">
    <name type="scientific">Paenacidovorax monticola</name>
    <dbReference type="NCBI Taxonomy" id="1926868"/>
    <lineage>
        <taxon>Bacteria</taxon>
        <taxon>Pseudomonadati</taxon>
        <taxon>Pseudomonadota</taxon>
        <taxon>Betaproteobacteria</taxon>
        <taxon>Burkholderiales</taxon>
        <taxon>Comamonadaceae</taxon>
        <taxon>Paenacidovorax</taxon>
    </lineage>
</organism>
<protein>
    <submittedName>
        <fullName evidence="2">NAD-dependent epimerase/dehydratase family protein</fullName>
    </submittedName>
</protein>